<name>A0A369CNS1_9GAMM</name>
<organism evidence="2 3">
    <name type="scientific">Thioalbus denitrificans</name>
    <dbReference type="NCBI Taxonomy" id="547122"/>
    <lineage>
        <taxon>Bacteria</taxon>
        <taxon>Pseudomonadati</taxon>
        <taxon>Pseudomonadota</taxon>
        <taxon>Gammaproteobacteria</taxon>
        <taxon>Chromatiales</taxon>
        <taxon>Ectothiorhodospiraceae</taxon>
        <taxon>Thioalbus</taxon>
    </lineage>
</organism>
<sequence>MSLDLETLVQLVAFGVAFYAMYINFTKDPF</sequence>
<reference evidence="2 3" key="1">
    <citation type="submission" date="2018-07" db="EMBL/GenBank/DDBJ databases">
        <title>Genomic Encyclopedia of Type Strains, Phase IV (KMG-IV): sequencing the most valuable type-strain genomes for metagenomic binning, comparative biology and taxonomic classification.</title>
        <authorList>
            <person name="Goeker M."/>
        </authorList>
    </citation>
    <scope>NUCLEOTIDE SEQUENCE [LARGE SCALE GENOMIC DNA]</scope>
    <source>
        <strain evidence="2 3">DSM 26407</strain>
    </source>
</reference>
<dbReference type="Proteomes" id="UP000252707">
    <property type="component" value="Unassembled WGS sequence"/>
</dbReference>
<gene>
    <name evidence="2" type="ORF">DFQ59_101829</name>
</gene>
<comment type="caution">
    <text evidence="2">The sequence shown here is derived from an EMBL/GenBank/DDBJ whole genome shotgun (WGS) entry which is preliminary data.</text>
</comment>
<evidence type="ECO:0000313" key="2">
    <source>
        <dbReference type="EMBL" id="RCX33524.1"/>
    </source>
</evidence>
<dbReference type="EMBL" id="QPJY01000001">
    <property type="protein sequence ID" value="RCX33524.1"/>
    <property type="molecule type" value="Genomic_DNA"/>
</dbReference>
<evidence type="ECO:0000256" key="1">
    <source>
        <dbReference type="SAM" id="Phobius"/>
    </source>
</evidence>
<keyword evidence="1" id="KW-1133">Transmembrane helix</keyword>
<accession>A0A369CNS1</accession>
<evidence type="ECO:0000313" key="3">
    <source>
        <dbReference type="Proteomes" id="UP000252707"/>
    </source>
</evidence>
<feature type="transmembrane region" description="Helical" evidence="1">
    <location>
        <begin position="7"/>
        <end position="25"/>
    </location>
</feature>
<dbReference type="AlphaFoldDB" id="A0A369CNS1"/>
<keyword evidence="1" id="KW-0812">Transmembrane</keyword>
<protein>
    <submittedName>
        <fullName evidence="2">Uncharacterized protein</fullName>
    </submittedName>
</protein>
<keyword evidence="1" id="KW-0472">Membrane</keyword>
<proteinExistence type="predicted"/>
<keyword evidence="3" id="KW-1185">Reference proteome</keyword>